<feature type="transmembrane region" description="Helical" evidence="8">
    <location>
        <begin position="204"/>
        <end position="224"/>
    </location>
</feature>
<proteinExistence type="predicted"/>
<evidence type="ECO:0000256" key="1">
    <source>
        <dbReference type="ARBA" id="ARBA00004651"/>
    </source>
</evidence>
<protein>
    <recommendedName>
        <fullName evidence="9">Glycosyltransferase RgtA/B/C/D-like domain-containing protein</fullName>
    </recommendedName>
</protein>
<evidence type="ECO:0000256" key="5">
    <source>
        <dbReference type="ARBA" id="ARBA00022692"/>
    </source>
</evidence>
<dbReference type="PATRIC" id="fig|1204725.3.peg.1233"/>
<feature type="transmembrane region" description="Helical" evidence="8">
    <location>
        <begin position="82"/>
        <end position="105"/>
    </location>
</feature>
<evidence type="ECO:0000256" key="7">
    <source>
        <dbReference type="ARBA" id="ARBA00023136"/>
    </source>
</evidence>
<evidence type="ECO:0000259" key="9">
    <source>
        <dbReference type="Pfam" id="PF13231"/>
    </source>
</evidence>
<dbReference type="OrthoDB" id="71427at2157"/>
<keyword evidence="7 8" id="KW-0472">Membrane</keyword>
<evidence type="ECO:0000313" key="11">
    <source>
        <dbReference type="Proteomes" id="UP000007360"/>
    </source>
</evidence>
<feature type="transmembrane region" description="Helical" evidence="8">
    <location>
        <begin position="419"/>
        <end position="440"/>
    </location>
</feature>
<evidence type="ECO:0000256" key="2">
    <source>
        <dbReference type="ARBA" id="ARBA00022475"/>
    </source>
</evidence>
<keyword evidence="4" id="KW-0808">Transferase</keyword>
<name>K2R0H1_METFP</name>
<dbReference type="Proteomes" id="UP000007360">
    <property type="component" value="Unassembled WGS sequence"/>
</dbReference>
<comment type="caution">
    <text evidence="10">The sequence shown here is derived from an EMBL/GenBank/DDBJ whole genome shotgun (WGS) entry which is preliminary data.</text>
</comment>
<gene>
    <name evidence="10" type="ORF">A994_06136</name>
</gene>
<dbReference type="PANTHER" id="PTHR33908:SF11">
    <property type="entry name" value="MEMBRANE PROTEIN"/>
    <property type="match status" value="1"/>
</dbReference>
<dbReference type="GO" id="GO:0005886">
    <property type="term" value="C:plasma membrane"/>
    <property type="evidence" value="ECO:0007669"/>
    <property type="project" value="UniProtKB-SubCell"/>
</dbReference>
<dbReference type="GO" id="GO:0008610">
    <property type="term" value="P:lipid biosynthetic process"/>
    <property type="evidence" value="ECO:0007669"/>
    <property type="project" value="UniProtKB-ARBA"/>
</dbReference>
<comment type="subcellular location">
    <subcellularLocation>
        <location evidence="1">Cell membrane</location>
        <topology evidence="1">Multi-pass membrane protein</topology>
    </subcellularLocation>
</comment>
<keyword evidence="5 8" id="KW-0812">Transmembrane</keyword>
<dbReference type="InterPro" id="IPR050297">
    <property type="entry name" value="LipidA_mod_glycosyltrf_83"/>
</dbReference>
<feature type="transmembrane region" description="Helical" evidence="8">
    <location>
        <begin position="12"/>
        <end position="31"/>
    </location>
</feature>
<evidence type="ECO:0000256" key="6">
    <source>
        <dbReference type="ARBA" id="ARBA00022989"/>
    </source>
</evidence>
<evidence type="ECO:0000256" key="8">
    <source>
        <dbReference type="SAM" id="Phobius"/>
    </source>
</evidence>
<feature type="transmembrane region" description="Helical" evidence="8">
    <location>
        <begin position="162"/>
        <end position="192"/>
    </location>
</feature>
<evidence type="ECO:0000313" key="10">
    <source>
        <dbReference type="EMBL" id="EKF86043.1"/>
    </source>
</evidence>
<organism evidence="10 11">
    <name type="scientific">Methanobacterium formicicum (strain DSM 3637 / PP1)</name>
    <dbReference type="NCBI Taxonomy" id="1204725"/>
    <lineage>
        <taxon>Archaea</taxon>
        <taxon>Methanobacteriati</taxon>
        <taxon>Methanobacteriota</taxon>
        <taxon>Methanomada group</taxon>
        <taxon>Methanobacteria</taxon>
        <taxon>Methanobacteriales</taxon>
        <taxon>Methanobacteriaceae</taxon>
        <taxon>Methanobacterium</taxon>
    </lineage>
</organism>
<dbReference type="PANTHER" id="PTHR33908">
    <property type="entry name" value="MANNOSYLTRANSFERASE YKCB-RELATED"/>
    <property type="match status" value="1"/>
</dbReference>
<dbReference type="Pfam" id="PF13231">
    <property type="entry name" value="PMT_2"/>
    <property type="match status" value="1"/>
</dbReference>
<dbReference type="AlphaFoldDB" id="K2R0H1"/>
<evidence type="ECO:0000256" key="3">
    <source>
        <dbReference type="ARBA" id="ARBA00022676"/>
    </source>
</evidence>
<dbReference type="EMBL" id="AMPO01000004">
    <property type="protein sequence ID" value="EKF86043.1"/>
    <property type="molecule type" value="Genomic_DNA"/>
</dbReference>
<feature type="transmembrane region" description="Helical" evidence="8">
    <location>
        <begin position="262"/>
        <end position="284"/>
    </location>
</feature>
<dbReference type="GO" id="GO:0016763">
    <property type="term" value="F:pentosyltransferase activity"/>
    <property type="evidence" value="ECO:0007669"/>
    <property type="project" value="TreeGrafter"/>
</dbReference>
<keyword evidence="2" id="KW-1003">Cell membrane</keyword>
<dbReference type="RefSeq" id="WP_004030499.1">
    <property type="nucleotide sequence ID" value="NZ_AMPO01000004.1"/>
</dbReference>
<keyword evidence="11" id="KW-1185">Reference proteome</keyword>
<reference evidence="10 11" key="1">
    <citation type="journal article" date="2012" name="J. Bacteriol.">
        <title>Draft genome sequence of Methanobacterium formicicum DSM 3637, an archaebacterium isolated from the methane producer amoeba Pelomyxa palustris.</title>
        <authorList>
            <person name="Gutierrez G."/>
        </authorList>
    </citation>
    <scope>NUCLEOTIDE SEQUENCE [LARGE SCALE GENOMIC DNA]</scope>
    <source>
        <strain evidence="11">DSM 3637 / PP1</strain>
    </source>
</reference>
<feature type="transmembrane region" description="Helical" evidence="8">
    <location>
        <begin position="335"/>
        <end position="352"/>
    </location>
</feature>
<feature type="domain" description="Glycosyltransferase RgtA/B/C/D-like" evidence="9">
    <location>
        <begin position="65"/>
        <end position="221"/>
    </location>
</feature>
<feature type="transmembrane region" description="Helical" evidence="8">
    <location>
        <begin position="364"/>
        <end position="381"/>
    </location>
</feature>
<keyword evidence="6 8" id="KW-1133">Transmembrane helix</keyword>
<dbReference type="InterPro" id="IPR038731">
    <property type="entry name" value="RgtA/B/C-like"/>
</dbReference>
<keyword evidence="3" id="KW-0328">Glycosyltransferase</keyword>
<accession>K2R0H1</accession>
<sequence length="560" mass="64449">MKTEKFEDKNSKLVFLVLLIITVGLITYFRVRIQLSVGPEFDGFDFLANSALFAGKSIGYSDLLRPPLLSFLASLYFRFDGLYMGITSIIDGLIYILGCIGLYLFLKERFNAIISFLGSLLFATFPIIITFAGAGLTDVSSVSISIWAMYLTYLGVKRNSKFFYLAFPVAMLAFLTRFNLALIIFPIFAYIIANRREIKNPRNIVIGMILGALVLLPLFIYFNAKFGNALYPFMDFFRSSESSGSTIHFAYNPDTLYFVKNIPYYIGTASWIIILSAVFALFVYSYQNISKIGSVFGKIGSLTPLKNLRTGIKVKLLLILALLVVFVATFGKANYMVSEIIFFAITLLIYNVSFELELDVGWDLLFFSWFMAFFIFQSVYVAKDHRYFISMTPPVAYFLARGLNFFTQKFEFNFKKKNMTLYVFAIVLSLVMIFSVTVQLSEIEEVNQKNKIFNQDVYNASQWLKINDPDYKSKVIYADYWPYFGWYMQTNVGKMPMFRDNQKLYQGVKDFNFTADDKMALNQELNRISPDYYICAWDDMNFTNYTAVARFGSVTIYKRV</sequence>
<evidence type="ECO:0000256" key="4">
    <source>
        <dbReference type="ARBA" id="ARBA00022679"/>
    </source>
</evidence>
<feature type="transmembrane region" description="Helical" evidence="8">
    <location>
        <begin position="117"/>
        <end position="150"/>
    </location>
</feature>